<dbReference type="Pfam" id="PF08241">
    <property type="entry name" value="Methyltransf_11"/>
    <property type="match status" value="1"/>
</dbReference>
<dbReference type="Proteomes" id="UP000186914">
    <property type="component" value="Unassembled WGS sequence"/>
</dbReference>
<proteinExistence type="predicted"/>
<dbReference type="Gene3D" id="3.40.50.150">
    <property type="entry name" value="Vaccinia Virus protein VP39"/>
    <property type="match status" value="1"/>
</dbReference>
<dbReference type="InterPro" id="IPR013216">
    <property type="entry name" value="Methyltransf_11"/>
</dbReference>
<dbReference type="EMBL" id="FTNO01000005">
    <property type="protein sequence ID" value="SIR83724.1"/>
    <property type="molecule type" value="Genomic_DNA"/>
</dbReference>
<dbReference type="OrthoDB" id="338984at2157"/>
<dbReference type="RefSeq" id="WP_076432012.1">
    <property type="nucleotide sequence ID" value="NZ_FTNO01000005.1"/>
</dbReference>
<protein>
    <submittedName>
        <fullName evidence="2">Methyltransferase domain-containing protein</fullName>
    </submittedName>
</protein>
<accession>A0A1N7E6Q3</accession>
<gene>
    <name evidence="2" type="ORF">SAMN05421858_4067</name>
</gene>
<name>A0A1N7E6Q3_9EURY</name>
<dbReference type="GO" id="GO:0008757">
    <property type="term" value="F:S-adenosylmethionine-dependent methyltransferase activity"/>
    <property type="evidence" value="ECO:0007669"/>
    <property type="project" value="InterPro"/>
</dbReference>
<evidence type="ECO:0000259" key="1">
    <source>
        <dbReference type="Pfam" id="PF08241"/>
    </source>
</evidence>
<keyword evidence="2" id="KW-0808">Transferase</keyword>
<keyword evidence="2" id="KW-0489">Methyltransferase</keyword>
<dbReference type="InterPro" id="IPR029063">
    <property type="entry name" value="SAM-dependent_MTases_sf"/>
</dbReference>
<dbReference type="AlphaFoldDB" id="A0A1N7E6Q3"/>
<reference evidence="3" key="1">
    <citation type="submission" date="2017-01" db="EMBL/GenBank/DDBJ databases">
        <authorList>
            <person name="Varghese N."/>
            <person name="Submissions S."/>
        </authorList>
    </citation>
    <scope>NUCLEOTIDE SEQUENCE [LARGE SCALE GENOMIC DNA]</scope>
    <source>
        <strain evidence="3">CGMCC 1.7737</strain>
    </source>
</reference>
<sequence length="293" mass="33207">MTFQQYLDAKRTVDDRALNRRVLRRFQRELCDAAESATPADRVRVLEIGAGIGTMIERLRSWNCLPNQVQYTALDINPENVEMARERLQSGGFERDGDGDELRYERNGQSLTVRFEVAEAVEFAQKTDRQWDALVGHAVADLFDLESAFPAFRSVVDSGGLCYFPITFDGETMFEPAHELDERVTELYHRHMDDGDGSSRAGRRLLAECRNRETELLAVGSSDWVVYPENGSYHADEGIFLRHILGTIAGVLDGHSEIDTEAFSDWLATRHRQVGEGELTYIAHQFDVLAKMV</sequence>
<evidence type="ECO:0000313" key="3">
    <source>
        <dbReference type="Proteomes" id="UP000186914"/>
    </source>
</evidence>
<feature type="domain" description="Methyltransferase type 11" evidence="1">
    <location>
        <begin position="46"/>
        <end position="164"/>
    </location>
</feature>
<evidence type="ECO:0000313" key="2">
    <source>
        <dbReference type="EMBL" id="SIR83724.1"/>
    </source>
</evidence>
<keyword evidence="3" id="KW-1185">Reference proteome</keyword>
<organism evidence="2 3">
    <name type="scientific">Haladaptatus litoreus</name>
    <dbReference type="NCBI Taxonomy" id="553468"/>
    <lineage>
        <taxon>Archaea</taxon>
        <taxon>Methanobacteriati</taxon>
        <taxon>Methanobacteriota</taxon>
        <taxon>Stenosarchaea group</taxon>
        <taxon>Halobacteria</taxon>
        <taxon>Halobacteriales</taxon>
        <taxon>Haladaptataceae</taxon>
        <taxon>Haladaptatus</taxon>
    </lineage>
</organism>
<dbReference type="CDD" id="cd02440">
    <property type="entry name" value="AdoMet_MTases"/>
    <property type="match status" value="1"/>
</dbReference>
<dbReference type="GO" id="GO:0032259">
    <property type="term" value="P:methylation"/>
    <property type="evidence" value="ECO:0007669"/>
    <property type="project" value="UniProtKB-KW"/>
</dbReference>
<dbReference type="SUPFAM" id="SSF53335">
    <property type="entry name" value="S-adenosyl-L-methionine-dependent methyltransferases"/>
    <property type="match status" value="1"/>
</dbReference>